<protein>
    <submittedName>
        <fullName evidence="4">Anti-sigma factor RsbA family regulatory protein</fullName>
    </submittedName>
</protein>
<keyword evidence="1" id="KW-0808">Transferase</keyword>
<comment type="caution">
    <text evidence="4">The sequence shown here is derived from an EMBL/GenBank/DDBJ whole genome shotgun (WGS) entry which is preliminary data.</text>
</comment>
<dbReference type="InterPro" id="IPR036890">
    <property type="entry name" value="HATPase_C_sf"/>
</dbReference>
<proteinExistence type="predicted"/>
<evidence type="ECO:0000256" key="1">
    <source>
        <dbReference type="ARBA" id="ARBA00022527"/>
    </source>
</evidence>
<dbReference type="EMBL" id="BAABET010000001">
    <property type="protein sequence ID" value="GAA4293027.1"/>
    <property type="molecule type" value="Genomic_DNA"/>
</dbReference>
<keyword evidence="5" id="KW-1185">Reference proteome</keyword>
<evidence type="ECO:0000259" key="2">
    <source>
        <dbReference type="Pfam" id="PF13581"/>
    </source>
</evidence>
<feature type="domain" description="MEDS" evidence="3">
    <location>
        <begin position="17"/>
        <end position="161"/>
    </location>
</feature>
<organism evidence="4 5">
    <name type="scientific">Streptomyces venetus</name>
    <dbReference type="NCBI Taxonomy" id="1701086"/>
    <lineage>
        <taxon>Bacteria</taxon>
        <taxon>Bacillati</taxon>
        <taxon>Actinomycetota</taxon>
        <taxon>Actinomycetes</taxon>
        <taxon>Kitasatosporales</taxon>
        <taxon>Streptomycetaceae</taxon>
        <taxon>Streptomyces</taxon>
    </lineage>
</organism>
<dbReference type="InterPro" id="IPR003594">
    <property type="entry name" value="HATPase_dom"/>
</dbReference>
<dbReference type="InterPro" id="IPR050267">
    <property type="entry name" value="Anti-sigma-factor_SerPK"/>
</dbReference>
<dbReference type="InterPro" id="IPR047718">
    <property type="entry name" value="RsbA-like_anti_sig"/>
</dbReference>
<dbReference type="RefSeq" id="WP_345659523.1">
    <property type="nucleotide sequence ID" value="NZ_BAABET010000001.1"/>
</dbReference>
<dbReference type="Gene3D" id="3.30.565.10">
    <property type="entry name" value="Histidine kinase-like ATPase, C-terminal domain"/>
    <property type="match status" value="1"/>
</dbReference>
<feature type="domain" description="Histidine kinase/HSP90-like ATPase" evidence="2">
    <location>
        <begin position="199"/>
        <end position="312"/>
    </location>
</feature>
<name>A0ABP8F252_9ACTN</name>
<dbReference type="PANTHER" id="PTHR35526:SF3">
    <property type="entry name" value="ANTI-SIGMA-F FACTOR RSBW"/>
    <property type="match status" value="1"/>
</dbReference>
<dbReference type="InterPro" id="IPR025847">
    <property type="entry name" value="MEDS_domain"/>
</dbReference>
<keyword evidence="1" id="KW-0723">Serine/threonine-protein kinase</keyword>
<gene>
    <name evidence="4" type="ORF">GCM10023086_03470</name>
</gene>
<sequence>MTAAVTDPFAPSESFVHPAFFYRDEQEYLGGTVPFVREALAAGDPVAVAVPGKNLELIRDALGDAAGAVRLLDMREAGRNPGRIIPGVLRAFADAQPPGSRVRIIGEPVWAGRSGTEYAACVQHEALINASFQGSTATILCPYDVGQLPEHVLADAYATHPKVIRSGTDHAEDSEAYAPADIVARYNEPLPPVPDALTFPFDSASLPEARHVAVGEGARHGLAGVKLDDLALAMAELTTNSVIHGGGSGVLRVWTEDGYVVCEVRDEGRLVDPLAGRRPVPRDQRGGRGLLLVNLIADLVRVHTADSGTTVRCWFDR</sequence>
<evidence type="ECO:0000259" key="3">
    <source>
        <dbReference type="Pfam" id="PF14417"/>
    </source>
</evidence>
<dbReference type="Pfam" id="PF14417">
    <property type="entry name" value="MEDS"/>
    <property type="match status" value="1"/>
</dbReference>
<evidence type="ECO:0000313" key="4">
    <source>
        <dbReference type="EMBL" id="GAA4293027.1"/>
    </source>
</evidence>
<evidence type="ECO:0000313" key="5">
    <source>
        <dbReference type="Proteomes" id="UP001501115"/>
    </source>
</evidence>
<reference evidence="5" key="1">
    <citation type="journal article" date="2019" name="Int. J. Syst. Evol. Microbiol.">
        <title>The Global Catalogue of Microorganisms (GCM) 10K type strain sequencing project: providing services to taxonomists for standard genome sequencing and annotation.</title>
        <authorList>
            <consortium name="The Broad Institute Genomics Platform"/>
            <consortium name="The Broad Institute Genome Sequencing Center for Infectious Disease"/>
            <person name="Wu L."/>
            <person name="Ma J."/>
        </authorList>
    </citation>
    <scope>NUCLEOTIDE SEQUENCE [LARGE SCALE GENOMIC DNA]</scope>
    <source>
        <strain evidence="5">JCM 31290</strain>
    </source>
</reference>
<keyword evidence="1" id="KW-0418">Kinase</keyword>
<accession>A0ABP8F252</accession>
<dbReference type="NCBIfam" id="NF041045">
    <property type="entry name" value="RsbA_anti_sig"/>
    <property type="match status" value="1"/>
</dbReference>
<dbReference type="PANTHER" id="PTHR35526">
    <property type="entry name" value="ANTI-SIGMA-F FACTOR RSBW-RELATED"/>
    <property type="match status" value="1"/>
</dbReference>
<dbReference type="CDD" id="cd16936">
    <property type="entry name" value="HATPase_RsbW-like"/>
    <property type="match status" value="1"/>
</dbReference>
<dbReference type="Pfam" id="PF13581">
    <property type="entry name" value="HATPase_c_2"/>
    <property type="match status" value="1"/>
</dbReference>
<dbReference type="Proteomes" id="UP001501115">
    <property type="component" value="Unassembled WGS sequence"/>
</dbReference>
<dbReference type="SUPFAM" id="SSF55874">
    <property type="entry name" value="ATPase domain of HSP90 chaperone/DNA topoisomerase II/histidine kinase"/>
    <property type="match status" value="1"/>
</dbReference>